<organism evidence="1 2">
    <name type="scientific">Flavobacterium frigoritolerans</name>
    <dbReference type="NCBI Taxonomy" id="2987686"/>
    <lineage>
        <taxon>Bacteria</taxon>
        <taxon>Pseudomonadati</taxon>
        <taxon>Bacteroidota</taxon>
        <taxon>Flavobacteriia</taxon>
        <taxon>Flavobacteriales</taxon>
        <taxon>Flavobacteriaceae</taxon>
        <taxon>Flavobacterium</taxon>
    </lineage>
</organism>
<evidence type="ECO:0000313" key="2">
    <source>
        <dbReference type="Proteomes" id="UP001151133"/>
    </source>
</evidence>
<dbReference type="EMBL" id="JAOZEV010000026">
    <property type="protein sequence ID" value="MCV9934522.1"/>
    <property type="molecule type" value="Genomic_DNA"/>
</dbReference>
<proteinExistence type="predicted"/>
<dbReference type="Proteomes" id="UP001151133">
    <property type="component" value="Unassembled WGS sequence"/>
</dbReference>
<reference evidence="1" key="1">
    <citation type="submission" date="2022-10" db="EMBL/GenBank/DDBJ databases">
        <title>Two novel species of Flavobacterium.</title>
        <authorList>
            <person name="Liu Q."/>
            <person name="Xin Y.-H."/>
        </authorList>
    </citation>
    <scope>NUCLEOTIDE SEQUENCE</scope>
    <source>
        <strain evidence="1">LS1R47</strain>
    </source>
</reference>
<evidence type="ECO:0000313" key="1">
    <source>
        <dbReference type="EMBL" id="MCV9934522.1"/>
    </source>
</evidence>
<sequence length="47" mass="5613">MVPNESEIIKKNVFREILEKLKDESDDNDELDFIQFITIQEIDNDND</sequence>
<protein>
    <submittedName>
        <fullName evidence="1">Uncharacterized protein</fullName>
    </submittedName>
</protein>
<accession>A0A9X3HNB5</accession>
<dbReference type="RefSeq" id="WP_264288691.1">
    <property type="nucleotide sequence ID" value="NZ_JAOZEV010000026.1"/>
</dbReference>
<keyword evidence="2" id="KW-1185">Reference proteome</keyword>
<gene>
    <name evidence="1" type="ORF">OIU80_19755</name>
</gene>
<comment type="caution">
    <text evidence="1">The sequence shown here is derived from an EMBL/GenBank/DDBJ whole genome shotgun (WGS) entry which is preliminary data.</text>
</comment>
<name>A0A9X3HNB5_9FLAO</name>
<dbReference type="AlphaFoldDB" id="A0A9X3HNB5"/>